<dbReference type="EMBL" id="JAVRRG010000229">
    <property type="protein sequence ID" value="KAK5077379.1"/>
    <property type="molecule type" value="Genomic_DNA"/>
</dbReference>
<feature type="region of interest" description="Disordered" evidence="1">
    <location>
        <begin position="1"/>
        <end position="173"/>
    </location>
</feature>
<accession>A0ABR0JW85</accession>
<protein>
    <submittedName>
        <fullName evidence="2">Uncharacterized protein</fullName>
    </submittedName>
</protein>
<name>A0ABR0JW85_9EURO</name>
<evidence type="ECO:0000256" key="1">
    <source>
        <dbReference type="SAM" id="MobiDB-lite"/>
    </source>
</evidence>
<proteinExistence type="predicted"/>
<gene>
    <name evidence="2" type="ORF">LTR24_009707</name>
</gene>
<reference evidence="2 3" key="1">
    <citation type="submission" date="2023-08" db="EMBL/GenBank/DDBJ databases">
        <title>Black Yeasts Isolated from many extreme environments.</title>
        <authorList>
            <person name="Coleine C."/>
            <person name="Stajich J.E."/>
            <person name="Selbmann L."/>
        </authorList>
    </citation>
    <scope>NUCLEOTIDE SEQUENCE [LARGE SCALE GENOMIC DNA]</scope>
    <source>
        <strain evidence="2 3">CCFEE 5885</strain>
    </source>
</reference>
<evidence type="ECO:0000313" key="3">
    <source>
        <dbReference type="Proteomes" id="UP001345013"/>
    </source>
</evidence>
<comment type="caution">
    <text evidence="2">The sequence shown here is derived from an EMBL/GenBank/DDBJ whole genome shotgun (WGS) entry which is preliminary data.</text>
</comment>
<feature type="compositionally biased region" description="Low complexity" evidence="1">
    <location>
        <begin position="152"/>
        <end position="163"/>
    </location>
</feature>
<feature type="compositionally biased region" description="Polar residues" evidence="1">
    <location>
        <begin position="120"/>
        <end position="132"/>
    </location>
</feature>
<keyword evidence="3" id="KW-1185">Reference proteome</keyword>
<sequence>MSRSSSSKSKKTELPRDVTPYWQERGYRSDIAASRPAPDEDPAGEEAYQRAFLELAQYRPPRLPNPAHYSNSRSAREYMRKRSMNFQGLQGEKRDGESDSQQSARRFRDPDQSPVVPGKKSTSTSPASNYSASAVMPPPSFMSTPRTKEEPSSQFPFQAQLAQLPPPQSYQSVPRLGVLEPFGAPSGPINKLK</sequence>
<dbReference type="Proteomes" id="UP001345013">
    <property type="component" value="Unassembled WGS sequence"/>
</dbReference>
<evidence type="ECO:0000313" key="2">
    <source>
        <dbReference type="EMBL" id="KAK5077379.1"/>
    </source>
</evidence>
<organism evidence="2 3">
    <name type="scientific">Lithohypha guttulata</name>
    <dbReference type="NCBI Taxonomy" id="1690604"/>
    <lineage>
        <taxon>Eukaryota</taxon>
        <taxon>Fungi</taxon>
        <taxon>Dikarya</taxon>
        <taxon>Ascomycota</taxon>
        <taxon>Pezizomycotina</taxon>
        <taxon>Eurotiomycetes</taxon>
        <taxon>Chaetothyriomycetidae</taxon>
        <taxon>Chaetothyriales</taxon>
        <taxon>Trichomeriaceae</taxon>
        <taxon>Lithohypha</taxon>
    </lineage>
</organism>